<evidence type="ECO:0000313" key="2">
    <source>
        <dbReference type="Proteomes" id="UP001529369"/>
    </source>
</evidence>
<organism evidence="1 2">
    <name type="scientific">Paeniroseomonas aquatica</name>
    <dbReference type="NCBI Taxonomy" id="373043"/>
    <lineage>
        <taxon>Bacteria</taxon>
        <taxon>Pseudomonadati</taxon>
        <taxon>Pseudomonadota</taxon>
        <taxon>Alphaproteobacteria</taxon>
        <taxon>Acetobacterales</taxon>
        <taxon>Acetobacteraceae</taxon>
        <taxon>Paeniroseomonas</taxon>
    </lineage>
</organism>
<comment type="caution">
    <text evidence="1">The sequence shown here is derived from an EMBL/GenBank/DDBJ whole genome shotgun (WGS) entry which is preliminary data.</text>
</comment>
<reference evidence="2" key="1">
    <citation type="journal article" date="2019" name="Int. J. Syst. Evol. Microbiol.">
        <title>The Global Catalogue of Microorganisms (GCM) 10K type strain sequencing project: providing services to taxonomists for standard genome sequencing and annotation.</title>
        <authorList>
            <consortium name="The Broad Institute Genomics Platform"/>
            <consortium name="The Broad Institute Genome Sequencing Center for Infectious Disease"/>
            <person name="Wu L."/>
            <person name="Ma J."/>
        </authorList>
    </citation>
    <scope>NUCLEOTIDE SEQUENCE [LARGE SCALE GENOMIC DNA]</scope>
    <source>
        <strain evidence="2">CECT 7131</strain>
    </source>
</reference>
<proteinExistence type="predicted"/>
<sequence length="82" mass="8642">MNALSQMRWHRAAARLHALGARAFAEAVAEVAQTHPAGADLLAVFETYGSRLGADMIRAAGADRFPPRLLAVVVPSDSEDGA</sequence>
<dbReference type="Proteomes" id="UP001529369">
    <property type="component" value="Unassembled WGS sequence"/>
</dbReference>
<protein>
    <submittedName>
        <fullName evidence="1">Uncharacterized protein</fullName>
    </submittedName>
</protein>
<dbReference type="RefSeq" id="WP_290321078.1">
    <property type="nucleotide sequence ID" value="NZ_JAUFPN010000313.1"/>
</dbReference>
<gene>
    <name evidence="1" type="ORF">QWZ14_31650</name>
</gene>
<keyword evidence="2" id="KW-1185">Reference proteome</keyword>
<evidence type="ECO:0000313" key="1">
    <source>
        <dbReference type="EMBL" id="MDN3568957.1"/>
    </source>
</evidence>
<dbReference type="EMBL" id="JAUFPN010000313">
    <property type="protein sequence ID" value="MDN3568957.1"/>
    <property type="molecule type" value="Genomic_DNA"/>
</dbReference>
<name>A0ABT8AGM1_9PROT</name>
<accession>A0ABT8AGM1</accession>